<comment type="caution">
    <text evidence="5">The sequence shown here is derived from an EMBL/GenBank/DDBJ whole genome shotgun (WGS) entry which is preliminary data.</text>
</comment>
<dbReference type="Gene3D" id="3.40.50.12780">
    <property type="entry name" value="N-terminal domain of ligase-like"/>
    <property type="match status" value="1"/>
</dbReference>
<keyword evidence="2" id="KW-0436">Ligase</keyword>
<accession>A0ABV2X2B0</accession>
<proteinExistence type="inferred from homology"/>
<dbReference type="InterPro" id="IPR042099">
    <property type="entry name" value="ANL_N_sf"/>
</dbReference>
<evidence type="ECO:0000259" key="3">
    <source>
        <dbReference type="Pfam" id="PF00501"/>
    </source>
</evidence>
<name>A0ABV2X2B0_9NOCA</name>
<dbReference type="SUPFAM" id="SSF56801">
    <property type="entry name" value="Acetyl-CoA synthetase-like"/>
    <property type="match status" value="1"/>
</dbReference>
<dbReference type="InterPro" id="IPR020845">
    <property type="entry name" value="AMP-binding_CS"/>
</dbReference>
<organism evidence="5 6">
    <name type="scientific">Nocardia rhamnosiphila</name>
    <dbReference type="NCBI Taxonomy" id="426716"/>
    <lineage>
        <taxon>Bacteria</taxon>
        <taxon>Bacillati</taxon>
        <taxon>Actinomycetota</taxon>
        <taxon>Actinomycetes</taxon>
        <taxon>Mycobacteriales</taxon>
        <taxon>Nocardiaceae</taxon>
        <taxon>Nocardia</taxon>
    </lineage>
</organism>
<evidence type="ECO:0000313" key="6">
    <source>
        <dbReference type="Proteomes" id="UP001550628"/>
    </source>
</evidence>
<gene>
    <name evidence="5" type="ORF">ABZ510_36310</name>
</gene>
<feature type="domain" description="AMP-dependent synthetase/ligase" evidence="3">
    <location>
        <begin position="46"/>
        <end position="399"/>
    </location>
</feature>
<evidence type="ECO:0000313" key="5">
    <source>
        <dbReference type="EMBL" id="MEU1957299.1"/>
    </source>
</evidence>
<evidence type="ECO:0000256" key="2">
    <source>
        <dbReference type="ARBA" id="ARBA00022598"/>
    </source>
</evidence>
<dbReference type="PROSITE" id="PS00455">
    <property type="entry name" value="AMP_BINDING"/>
    <property type="match status" value="1"/>
</dbReference>
<dbReference type="PANTHER" id="PTHR43201">
    <property type="entry name" value="ACYL-COA SYNTHETASE"/>
    <property type="match status" value="1"/>
</dbReference>
<keyword evidence="6" id="KW-1185">Reference proteome</keyword>
<reference evidence="5 6" key="1">
    <citation type="submission" date="2024-06" db="EMBL/GenBank/DDBJ databases">
        <title>The Natural Products Discovery Center: Release of the First 8490 Sequenced Strains for Exploring Actinobacteria Biosynthetic Diversity.</title>
        <authorList>
            <person name="Kalkreuter E."/>
            <person name="Kautsar S.A."/>
            <person name="Yang D."/>
            <person name="Bader C.D."/>
            <person name="Teijaro C.N."/>
            <person name="Fluegel L."/>
            <person name="Davis C.M."/>
            <person name="Simpson J.R."/>
            <person name="Lauterbach L."/>
            <person name="Steele A.D."/>
            <person name="Gui C."/>
            <person name="Meng S."/>
            <person name="Li G."/>
            <person name="Viehrig K."/>
            <person name="Ye F."/>
            <person name="Su P."/>
            <person name="Kiefer A.F."/>
            <person name="Nichols A."/>
            <person name="Cepeda A.J."/>
            <person name="Yan W."/>
            <person name="Fan B."/>
            <person name="Jiang Y."/>
            <person name="Adhikari A."/>
            <person name="Zheng C.-J."/>
            <person name="Schuster L."/>
            <person name="Cowan T.M."/>
            <person name="Smanski M.J."/>
            <person name="Chevrette M.G."/>
            <person name="De Carvalho L.P.S."/>
            <person name="Shen B."/>
        </authorList>
    </citation>
    <scope>NUCLEOTIDE SEQUENCE [LARGE SCALE GENOMIC DNA]</scope>
    <source>
        <strain evidence="5 6">NPDC019708</strain>
    </source>
</reference>
<comment type="similarity">
    <text evidence="1">Belongs to the ATP-dependent AMP-binding enzyme family.</text>
</comment>
<dbReference type="Pfam" id="PF13193">
    <property type="entry name" value="AMP-binding_C"/>
    <property type="match status" value="1"/>
</dbReference>
<dbReference type="Proteomes" id="UP001550628">
    <property type="component" value="Unassembled WGS sequence"/>
</dbReference>
<feature type="domain" description="AMP-binding enzyme C-terminal" evidence="4">
    <location>
        <begin position="449"/>
        <end position="518"/>
    </location>
</feature>
<dbReference type="EMBL" id="JBEYBF010000062">
    <property type="protein sequence ID" value="MEU1957299.1"/>
    <property type="molecule type" value="Genomic_DNA"/>
</dbReference>
<dbReference type="InterPro" id="IPR000873">
    <property type="entry name" value="AMP-dep_synth/lig_dom"/>
</dbReference>
<sequence>MTNNSSRPSLADLWGTTTAESVYAGHPGFVLAPRPSSLGEMLAGVTRWAGRTYLVQGSRRIRFSQFLTAIPEAGRTLAAKGVAPGDHVVILGRNSPQWVLALWGCWQVGAVPVLANRWWGESEIRHAMQISRPVLTISDRPAGIAEGVPDLPMDNLAPAFDVAERPDLDAIAAALPTPDEDTPALVIFTSGSSGTPKGVVLSHRSIIANQHNLLSRSGRLPTDDPNDDQAQQVALVCAPMFHIGGISNLLTNLIIGGKIVLTEGRFDPAQILRLIEAEKVQTFGGVPTMAIRVIEHSDFDKHDLSSLRSWPLGGAPVSSSLLERMARRLPQLKQRGLGNTWGMSESGGFITVAGHKDLDKRPGTVGRAYPVAELRIDSPDATGVGEILVRSPTNMLGYLGLPEDSTVDSEGWLHTGDLGHLDEDGYLYLDGRSKDIIIRGGENIASAHVELAIAQHPDVLEVAVFGIPHAELGEEVAAIVRHKGEGRLDPTLLREFLGGTLAHYSLPTCWRFRTDRLPTLAGEKIDKQRLKAELLTEMKGVSDRSSGTLEP</sequence>
<dbReference type="PANTHER" id="PTHR43201:SF5">
    <property type="entry name" value="MEDIUM-CHAIN ACYL-COA LIGASE ACSF2, MITOCHONDRIAL"/>
    <property type="match status" value="1"/>
</dbReference>
<dbReference type="Gene3D" id="3.30.300.30">
    <property type="match status" value="1"/>
</dbReference>
<dbReference type="InterPro" id="IPR025110">
    <property type="entry name" value="AMP-bd_C"/>
</dbReference>
<dbReference type="RefSeq" id="WP_356960214.1">
    <property type="nucleotide sequence ID" value="NZ_JBEYBD010000051.1"/>
</dbReference>
<evidence type="ECO:0000256" key="1">
    <source>
        <dbReference type="ARBA" id="ARBA00006432"/>
    </source>
</evidence>
<dbReference type="Pfam" id="PF00501">
    <property type="entry name" value="AMP-binding"/>
    <property type="match status" value="1"/>
</dbReference>
<protein>
    <submittedName>
        <fullName evidence="5">Class I adenylate-forming enzyme family protein</fullName>
    </submittedName>
</protein>
<dbReference type="InterPro" id="IPR045851">
    <property type="entry name" value="AMP-bd_C_sf"/>
</dbReference>
<evidence type="ECO:0000259" key="4">
    <source>
        <dbReference type="Pfam" id="PF13193"/>
    </source>
</evidence>